<accession>A0A8X7BDM0</accession>
<reference evidence="1" key="1">
    <citation type="submission" date="2020-08" db="EMBL/GenBank/DDBJ databases">
        <title>Multicomponent nature underlies the extraordinary mechanical properties of spider dragline silk.</title>
        <authorList>
            <person name="Kono N."/>
            <person name="Nakamura H."/>
            <person name="Mori M."/>
            <person name="Yoshida Y."/>
            <person name="Ohtoshi R."/>
            <person name="Malay A.D."/>
            <person name="Moran D.A.P."/>
            <person name="Tomita M."/>
            <person name="Numata K."/>
            <person name="Arakawa K."/>
        </authorList>
    </citation>
    <scope>NUCLEOTIDE SEQUENCE</scope>
</reference>
<dbReference type="Gene3D" id="3.30.420.10">
    <property type="entry name" value="Ribonuclease H-like superfamily/Ribonuclease H"/>
    <property type="match status" value="1"/>
</dbReference>
<proteinExistence type="predicted"/>
<dbReference type="Proteomes" id="UP000887159">
    <property type="component" value="Unassembled WGS sequence"/>
</dbReference>
<sequence length="66" mass="7719">MAPQSSYLNPTEHLRDLLEYRIRQHNVSNKDILMSVPKDQREKIGAEETTRFVCSILKSFQQVLKS</sequence>
<name>A0A8X7BDM0_TRICX</name>
<evidence type="ECO:0000313" key="2">
    <source>
        <dbReference type="Proteomes" id="UP000887159"/>
    </source>
</evidence>
<protein>
    <submittedName>
        <fullName evidence="1">Uncharacterized protein</fullName>
    </submittedName>
</protein>
<dbReference type="InterPro" id="IPR036397">
    <property type="entry name" value="RNaseH_sf"/>
</dbReference>
<keyword evidence="2" id="KW-1185">Reference proteome</keyword>
<dbReference type="AlphaFoldDB" id="A0A8X7BDM0"/>
<evidence type="ECO:0000313" key="1">
    <source>
        <dbReference type="EMBL" id="GFY27573.1"/>
    </source>
</evidence>
<dbReference type="EMBL" id="BMAU01021380">
    <property type="protein sequence ID" value="GFY27573.1"/>
    <property type="molecule type" value="Genomic_DNA"/>
</dbReference>
<gene>
    <name evidence="1" type="ORF">TNCV_910241</name>
</gene>
<comment type="caution">
    <text evidence="1">The sequence shown here is derived from an EMBL/GenBank/DDBJ whole genome shotgun (WGS) entry which is preliminary data.</text>
</comment>
<dbReference type="GO" id="GO:0003676">
    <property type="term" value="F:nucleic acid binding"/>
    <property type="evidence" value="ECO:0007669"/>
    <property type="project" value="InterPro"/>
</dbReference>
<organism evidence="1 2">
    <name type="scientific">Trichonephila clavipes</name>
    <name type="common">Golden silk orbweaver</name>
    <name type="synonym">Nephila clavipes</name>
    <dbReference type="NCBI Taxonomy" id="2585209"/>
    <lineage>
        <taxon>Eukaryota</taxon>
        <taxon>Metazoa</taxon>
        <taxon>Ecdysozoa</taxon>
        <taxon>Arthropoda</taxon>
        <taxon>Chelicerata</taxon>
        <taxon>Arachnida</taxon>
        <taxon>Araneae</taxon>
        <taxon>Araneomorphae</taxon>
        <taxon>Entelegynae</taxon>
        <taxon>Araneoidea</taxon>
        <taxon>Nephilidae</taxon>
        <taxon>Trichonephila</taxon>
    </lineage>
</organism>